<name>A0ABU2B020_9MICC</name>
<dbReference type="EMBL" id="JAVDYJ010000001">
    <property type="protein sequence ID" value="MDR7346948.1"/>
    <property type="molecule type" value="Genomic_DNA"/>
</dbReference>
<evidence type="ECO:0000313" key="2">
    <source>
        <dbReference type="EMBL" id="MDR7346948.1"/>
    </source>
</evidence>
<reference evidence="2 3" key="1">
    <citation type="submission" date="2023-07" db="EMBL/GenBank/DDBJ databases">
        <title>Sequencing the genomes of 1000 actinobacteria strains.</title>
        <authorList>
            <person name="Klenk H.-P."/>
        </authorList>
    </citation>
    <scope>NUCLEOTIDE SEQUENCE [LARGE SCALE GENOMIC DNA]</scope>
    <source>
        <strain evidence="2 3">DSM 22966</strain>
    </source>
</reference>
<evidence type="ECO:0000259" key="1">
    <source>
        <dbReference type="Pfam" id="PF19040"/>
    </source>
</evidence>
<gene>
    <name evidence="2" type="ORF">J2S62_001205</name>
</gene>
<dbReference type="InterPro" id="IPR043968">
    <property type="entry name" value="SGNH"/>
</dbReference>
<organism evidence="2 3">
    <name type="scientific">Enteractinococcus fodinae</name>
    <dbReference type="NCBI Taxonomy" id="684663"/>
    <lineage>
        <taxon>Bacteria</taxon>
        <taxon>Bacillati</taxon>
        <taxon>Actinomycetota</taxon>
        <taxon>Actinomycetes</taxon>
        <taxon>Micrococcales</taxon>
        <taxon>Micrococcaceae</taxon>
    </lineage>
</organism>
<comment type="caution">
    <text evidence="2">The sequence shown here is derived from an EMBL/GenBank/DDBJ whole genome shotgun (WGS) entry which is preliminary data.</text>
</comment>
<protein>
    <recommendedName>
        <fullName evidence="1">SGNH domain-containing protein</fullName>
    </recommendedName>
</protein>
<evidence type="ECO:0000313" key="3">
    <source>
        <dbReference type="Proteomes" id="UP001183794"/>
    </source>
</evidence>
<sequence length="265" mass="28267">MALAIVPSWLSYCYIEEPFRNWPRLKEKSARALRAGASLMGTTTVIGLAVLVASSQLTSSNSESLTSDEPMGAEAVELDTTALEPVNQVASMTPDVSEVEDDIAEVYDEGCHVDQVSAEVEPCVYGDAESDYVVALVGDSHAAQWIPALQKLANTNNWRLETYTKSACALNAVALSIGGDLYESCYDWGQNILEHFTGSDAPDHVIASASSHSAANSSDVSEGVRTGNLENGYADAWTQIEEAGVGLTVLLDTPRPSFDVPECIA</sequence>
<proteinExistence type="predicted"/>
<keyword evidence="3" id="KW-1185">Reference proteome</keyword>
<dbReference type="Proteomes" id="UP001183794">
    <property type="component" value="Unassembled WGS sequence"/>
</dbReference>
<dbReference type="Pfam" id="PF19040">
    <property type="entry name" value="SGNH"/>
    <property type="match status" value="1"/>
</dbReference>
<accession>A0ABU2B020</accession>
<feature type="domain" description="SGNH" evidence="1">
    <location>
        <begin position="111"/>
        <end position="265"/>
    </location>
</feature>